<gene>
    <name evidence="3" type="ORF">PV08_10768</name>
</gene>
<evidence type="ECO:0000313" key="4">
    <source>
        <dbReference type="Proteomes" id="UP000053328"/>
    </source>
</evidence>
<dbReference type="HOGENOM" id="CLU_106785_1_0_1"/>
<dbReference type="PANTHER" id="PTHR13349:SF2">
    <property type="entry name" value="TRANSLATION MACHINERY-ASSOCIATED PROTEIN 16"/>
    <property type="match status" value="1"/>
</dbReference>
<name>A0A0D2AXQ2_9EURO</name>
<feature type="compositionally biased region" description="Basic and acidic residues" evidence="2">
    <location>
        <begin position="109"/>
        <end position="124"/>
    </location>
</feature>
<dbReference type="Gene3D" id="1.20.1440.170">
    <property type="entry name" value="Translation machinery-associated protein 16-like"/>
    <property type="match status" value="1"/>
</dbReference>
<feature type="region of interest" description="Disordered" evidence="2">
    <location>
        <begin position="93"/>
        <end position="124"/>
    </location>
</feature>
<feature type="compositionally biased region" description="Basic residues" evidence="2">
    <location>
        <begin position="8"/>
        <end position="18"/>
    </location>
</feature>
<dbReference type="InterPro" id="IPR038356">
    <property type="entry name" value="Tma16_sf"/>
</dbReference>
<dbReference type="VEuPathDB" id="FungiDB:PV08_10768"/>
<dbReference type="OrthoDB" id="270284at2759"/>
<evidence type="ECO:0000313" key="3">
    <source>
        <dbReference type="EMBL" id="KIW11468.1"/>
    </source>
</evidence>
<protein>
    <recommendedName>
        <fullName evidence="5">Translation machinery-associated protein 16</fullName>
    </recommendedName>
</protein>
<proteinExistence type="inferred from homology"/>
<keyword evidence="4" id="KW-1185">Reference proteome</keyword>
<dbReference type="RefSeq" id="XP_016231684.1">
    <property type="nucleotide sequence ID" value="XM_016385082.1"/>
</dbReference>
<organism evidence="3 4">
    <name type="scientific">Exophiala spinifera</name>
    <dbReference type="NCBI Taxonomy" id="91928"/>
    <lineage>
        <taxon>Eukaryota</taxon>
        <taxon>Fungi</taxon>
        <taxon>Dikarya</taxon>
        <taxon>Ascomycota</taxon>
        <taxon>Pezizomycotina</taxon>
        <taxon>Eurotiomycetes</taxon>
        <taxon>Chaetothyriomycetidae</taxon>
        <taxon>Chaetothyriales</taxon>
        <taxon>Herpotrichiellaceae</taxon>
        <taxon>Exophiala</taxon>
    </lineage>
</organism>
<feature type="region of interest" description="Disordered" evidence="2">
    <location>
        <begin position="1"/>
        <end position="30"/>
    </location>
</feature>
<dbReference type="GeneID" id="27337851"/>
<dbReference type="InterPro" id="IPR021346">
    <property type="entry name" value="Tma16"/>
</dbReference>
<dbReference type="EMBL" id="KN847499">
    <property type="protein sequence ID" value="KIW11468.1"/>
    <property type="molecule type" value="Genomic_DNA"/>
</dbReference>
<comment type="similarity">
    <text evidence="1">Belongs to the TMA16 family.</text>
</comment>
<sequence>MARSLSKVQKHISKKKGGKINSLHENSRDARRLRAAGAREDKLHRIMDATLKSNQIYVDRIAWFRSALEGSVGAVSDEEMHVLTQGFIDREDEQLEEAKSQRRPGRPPSKIEDQIKQRKEAEEREFRGGFWVPEFRSAEGRSKLERWTGDWSGLNTLDFVRVVKAGSIKASSFPPKGLS</sequence>
<dbReference type="PANTHER" id="PTHR13349">
    <property type="entry name" value="TRANSLATION MACHINERY-ASSOCIATED PROTEIN 16"/>
    <property type="match status" value="1"/>
</dbReference>
<dbReference type="AlphaFoldDB" id="A0A0D2AXQ2"/>
<dbReference type="Proteomes" id="UP000053328">
    <property type="component" value="Unassembled WGS sequence"/>
</dbReference>
<evidence type="ECO:0008006" key="5">
    <source>
        <dbReference type="Google" id="ProtNLM"/>
    </source>
</evidence>
<dbReference type="Pfam" id="PF11176">
    <property type="entry name" value="Tma16"/>
    <property type="match status" value="1"/>
</dbReference>
<evidence type="ECO:0000256" key="2">
    <source>
        <dbReference type="SAM" id="MobiDB-lite"/>
    </source>
</evidence>
<accession>A0A0D2AXQ2</accession>
<dbReference type="GO" id="GO:0005634">
    <property type="term" value="C:nucleus"/>
    <property type="evidence" value="ECO:0007669"/>
    <property type="project" value="TreeGrafter"/>
</dbReference>
<reference evidence="3 4" key="1">
    <citation type="submission" date="2015-01" db="EMBL/GenBank/DDBJ databases">
        <title>The Genome Sequence of Exophiala spinifera CBS89968.</title>
        <authorList>
            <consortium name="The Broad Institute Genomics Platform"/>
            <person name="Cuomo C."/>
            <person name="de Hoog S."/>
            <person name="Gorbushina A."/>
            <person name="Stielow B."/>
            <person name="Teixiera M."/>
            <person name="Abouelleil A."/>
            <person name="Chapman S.B."/>
            <person name="Priest M."/>
            <person name="Young S.K."/>
            <person name="Wortman J."/>
            <person name="Nusbaum C."/>
            <person name="Birren B."/>
        </authorList>
    </citation>
    <scope>NUCLEOTIDE SEQUENCE [LARGE SCALE GENOMIC DNA]</scope>
    <source>
        <strain evidence="3 4">CBS 89968</strain>
    </source>
</reference>
<dbReference type="STRING" id="91928.A0A0D2AXQ2"/>
<evidence type="ECO:0000256" key="1">
    <source>
        <dbReference type="ARBA" id="ARBA00034127"/>
    </source>
</evidence>